<dbReference type="RefSeq" id="WP_344443525.1">
    <property type="nucleotide sequence ID" value="NZ_BAAALF010000080.1"/>
</dbReference>
<keyword evidence="3" id="KW-0378">Hydrolase</keyword>
<evidence type="ECO:0000256" key="5">
    <source>
        <dbReference type="SAM" id="Coils"/>
    </source>
</evidence>
<proteinExistence type="inferred from homology"/>
<keyword evidence="2" id="KW-0645">Protease</keyword>
<protein>
    <submittedName>
        <fullName evidence="8">C40 family peptidase</fullName>
    </submittedName>
</protein>
<keyword evidence="9" id="KW-1185">Reference proteome</keyword>
<gene>
    <name evidence="8" type="ORF">GCM10009665_43350</name>
</gene>
<dbReference type="Proteomes" id="UP001500037">
    <property type="component" value="Unassembled WGS sequence"/>
</dbReference>
<evidence type="ECO:0000256" key="6">
    <source>
        <dbReference type="SAM" id="MobiDB-lite"/>
    </source>
</evidence>
<feature type="coiled-coil region" evidence="5">
    <location>
        <begin position="57"/>
        <end position="105"/>
    </location>
</feature>
<evidence type="ECO:0000259" key="7">
    <source>
        <dbReference type="PROSITE" id="PS51935"/>
    </source>
</evidence>
<comment type="similarity">
    <text evidence="1">Belongs to the peptidase C40 family.</text>
</comment>
<sequence>MAMAQRPVPPGRSPHASAGRSGTVGRLARVLAVTAAATTALAITAGGAQGMPTRPDRNDVKAQVDQLYAEAEQASERSNAAEEAQKRLQAEAGSLQQQVAVAQDALNRMRGDLAGVAAAEYRSGGMDPSVQLMLSSDPEAYLAKARSLAQVARQRGDSLREVIEQQRRLDQRRAEASGKLAELDAVRRSLGDAKQQVQQRLHSAQALLNSLGAGERAQLVTQDAREAHERATRGTDRVDLGSQPPSSDRAAVALAAVLSKIGSPYVYGSTGPGTFDCSGLMYWSWRQAGVTLPRTSQAQAFGGQRISLAEARPGDLVIFFRDMHHVGMYVGGGNVVHAPYPGARVRYESASAMPVAAVVRV</sequence>
<feature type="region of interest" description="Disordered" evidence="6">
    <location>
        <begin position="220"/>
        <end position="246"/>
    </location>
</feature>
<reference evidence="8 9" key="1">
    <citation type="journal article" date="2019" name="Int. J. Syst. Evol. Microbiol.">
        <title>The Global Catalogue of Microorganisms (GCM) 10K type strain sequencing project: providing services to taxonomists for standard genome sequencing and annotation.</title>
        <authorList>
            <consortium name="The Broad Institute Genomics Platform"/>
            <consortium name="The Broad Institute Genome Sequencing Center for Infectious Disease"/>
            <person name="Wu L."/>
            <person name="Ma J."/>
        </authorList>
    </citation>
    <scope>NUCLEOTIDE SEQUENCE [LARGE SCALE GENOMIC DNA]</scope>
    <source>
        <strain evidence="8 9">JCM 13004</strain>
    </source>
</reference>
<comment type="caution">
    <text evidence="8">The sequence shown here is derived from an EMBL/GenBank/DDBJ whole genome shotgun (WGS) entry which is preliminary data.</text>
</comment>
<dbReference type="PANTHER" id="PTHR47359">
    <property type="entry name" value="PEPTIDOGLYCAN DL-ENDOPEPTIDASE CWLO"/>
    <property type="match status" value="1"/>
</dbReference>
<dbReference type="Gene3D" id="3.90.1720.10">
    <property type="entry name" value="endopeptidase domain like (from Nostoc punctiforme)"/>
    <property type="match status" value="1"/>
</dbReference>
<keyword evidence="4" id="KW-0788">Thiol protease</keyword>
<evidence type="ECO:0000256" key="2">
    <source>
        <dbReference type="ARBA" id="ARBA00022670"/>
    </source>
</evidence>
<evidence type="ECO:0000256" key="1">
    <source>
        <dbReference type="ARBA" id="ARBA00007074"/>
    </source>
</evidence>
<evidence type="ECO:0000313" key="9">
    <source>
        <dbReference type="Proteomes" id="UP001500037"/>
    </source>
</evidence>
<evidence type="ECO:0000313" key="8">
    <source>
        <dbReference type="EMBL" id="GAA1247731.1"/>
    </source>
</evidence>
<evidence type="ECO:0000256" key="4">
    <source>
        <dbReference type="ARBA" id="ARBA00022807"/>
    </source>
</evidence>
<feature type="region of interest" description="Disordered" evidence="6">
    <location>
        <begin position="1"/>
        <end position="23"/>
    </location>
</feature>
<name>A0ABN1WHD1_9ACTN</name>
<dbReference type="InterPro" id="IPR051794">
    <property type="entry name" value="PG_Endopeptidase_C40"/>
</dbReference>
<evidence type="ECO:0000256" key="3">
    <source>
        <dbReference type="ARBA" id="ARBA00022801"/>
    </source>
</evidence>
<dbReference type="EMBL" id="BAAALF010000080">
    <property type="protein sequence ID" value="GAA1247731.1"/>
    <property type="molecule type" value="Genomic_DNA"/>
</dbReference>
<dbReference type="PROSITE" id="PS51935">
    <property type="entry name" value="NLPC_P60"/>
    <property type="match status" value="1"/>
</dbReference>
<keyword evidence="5" id="KW-0175">Coiled coil</keyword>
<dbReference type="InterPro" id="IPR000064">
    <property type="entry name" value="NLP_P60_dom"/>
</dbReference>
<dbReference type="Gene3D" id="6.10.250.3150">
    <property type="match status" value="1"/>
</dbReference>
<dbReference type="InterPro" id="IPR038765">
    <property type="entry name" value="Papain-like_cys_pep_sf"/>
</dbReference>
<dbReference type="PANTHER" id="PTHR47359:SF3">
    <property type="entry name" value="NLP_P60 DOMAIN-CONTAINING PROTEIN-RELATED"/>
    <property type="match status" value="1"/>
</dbReference>
<feature type="domain" description="NlpC/P60" evidence="7">
    <location>
        <begin position="247"/>
        <end position="361"/>
    </location>
</feature>
<accession>A0ABN1WHD1</accession>
<organism evidence="8 9">
    <name type="scientific">Kitasatospora nipponensis</name>
    <dbReference type="NCBI Taxonomy" id="258049"/>
    <lineage>
        <taxon>Bacteria</taxon>
        <taxon>Bacillati</taxon>
        <taxon>Actinomycetota</taxon>
        <taxon>Actinomycetes</taxon>
        <taxon>Kitasatosporales</taxon>
        <taxon>Streptomycetaceae</taxon>
        <taxon>Kitasatospora</taxon>
    </lineage>
</organism>
<dbReference type="Pfam" id="PF00877">
    <property type="entry name" value="NLPC_P60"/>
    <property type="match status" value="1"/>
</dbReference>
<dbReference type="SUPFAM" id="SSF54001">
    <property type="entry name" value="Cysteine proteinases"/>
    <property type="match status" value="1"/>
</dbReference>
<feature type="compositionally biased region" description="Basic and acidic residues" evidence="6">
    <location>
        <begin position="223"/>
        <end position="239"/>
    </location>
</feature>